<dbReference type="InterPro" id="IPR013126">
    <property type="entry name" value="Hsp_70_fam"/>
</dbReference>
<organism evidence="8 9">
    <name type="scientific">Trichodelitschia bisporula</name>
    <dbReference type="NCBI Taxonomy" id="703511"/>
    <lineage>
        <taxon>Eukaryota</taxon>
        <taxon>Fungi</taxon>
        <taxon>Dikarya</taxon>
        <taxon>Ascomycota</taxon>
        <taxon>Pezizomycotina</taxon>
        <taxon>Dothideomycetes</taxon>
        <taxon>Dothideomycetes incertae sedis</taxon>
        <taxon>Phaeotrichales</taxon>
        <taxon>Phaeotrichaceae</taxon>
        <taxon>Trichodelitschia</taxon>
    </lineage>
</organism>
<gene>
    <name evidence="8" type="ORF">EJ06DRAFT_529166</name>
</gene>
<feature type="region of interest" description="Disordered" evidence="7">
    <location>
        <begin position="657"/>
        <end position="713"/>
    </location>
</feature>
<name>A0A6G1I164_9PEZI</name>
<accession>A0A6G1I164</accession>
<evidence type="ECO:0000256" key="5">
    <source>
        <dbReference type="ARBA" id="ARBA00022840"/>
    </source>
</evidence>
<dbReference type="InterPro" id="IPR043129">
    <property type="entry name" value="ATPase_NBD"/>
</dbReference>
<dbReference type="InterPro" id="IPR018181">
    <property type="entry name" value="Heat_shock_70_CS"/>
</dbReference>
<dbReference type="EMBL" id="ML996692">
    <property type="protein sequence ID" value="KAF2402038.1"/>
    <property type="molecule type" value="Genomic_DNA"/>
</dbReference>
<dbReference type="SUPFAM" id="SSF100934">
    <property type="entry name" value="Heat shock protein 70kD (HSP70), C-terminal subdomain"/>
    <property type="match status" value="1"/>
</dbReference>
<keyword evidence="3" id="KW-0963">Cytoplasm</keyword>
<feature type="compositionally biased region" description="Basic and acidic residues" evidence="7">
    <location>
        <begin position="510"/>
        <end position="521"/>
    </location>
</feature>
<comment type="subcellular location">
    <subcellularLocation>
        <location evidence="1">Cytoplasm</location>
    </subcellularLocation>
</comment>
<evidence type="ECO:0000256" key="3">
    <source>
        <dbReference type="ARBA" id="ARBA00022490"/>
    </source>
</evidence>
<dbReference type="InterPro" id="IPR029048">
    <property type="entry name" value="HSP70_C_sf"/>
</dbReference>
<comment type="similarity">
    <text evidence="2">Belongs to the heat shock protein 70 family.</text>
</comment>
<keyword evidence="9" id="KW-1185">Reference proteome</keyword>
<feature type="region of interest" description="Disordered" evidence="7">
    <location>
        <begin position="505"/>
        <end position="550"/>
    </location>
</feature>
<protein>
    <submittedName>
        <fullName evidence="8">Heat shock protein 70</fullName>
    </submittedName>
</protein>
<dbReference type="Gene3D" id="1.20.1270.10">
    <property type="match status" value="1"/>
</dbReference>
<evidence type="ECO:0000256" key="2">
    <source>
        <dbReference type="ARBA" id="ARBA00007381"/>
    </source>
</evidence>
<evidence type="ECO:0000313" key="9">
    <source>
        <dbReference type="Proteomes" id="UP000799640"/>
    </source>
</evidence>
<dbReference type="Pfam" id="PF00012">
    <property type="entry name" value="HSP70"/>
    <property type="match status" value="1"/>
</dbReference>
<keyword evidence="4" id="KW-0547">Nucleotide-binding</keyword>
<dbReference type="GO" id="GO:0005524">
    <property type="term" value="F:ATP binding"/>
    <property type="evidence" value="ECO:0007669"/>
    <property type="project" value="UniProtKB-KW"/>
</dbReference>
<evidence type="ECO:0000256" key="7">
    <source>
        <dbReference type="SAM" id="MobiDB-lite"/>
    </source>
</evidence>
<dbReference type="InterPro" id="IPR029047">
    <property type="entry name" value="HSP70_peptide-bd_sf"/>
</dbReference>
<dbReference type="Gene3D" id="3.90.640.10">
    <property type="entry name" value="Actin, Chain A, domain 4"/>
    <property type="match status" value="1"/>
</dbReference>
<dbReference type="CDD" id="cd24094">
    <property type="entry name" value="ASKHA_NBD_HSP70_ScSse"/>
    <property type="match status" value="1"/>
</dbReference>
<dbReference type="Gene3D" id="2.60.34.10">
    <property type="entry name" value="Substrate Binding Domain Of DNAk, Chain A, domain 1"/>
    <property type="match status" value="1"/>
</dbReference>
<dbReference type="OrthoDB" id="434160at2759"/>
<evidence type="ECO:0000256" key="4">
    <source>
        <dbReference type="ARBA" id="ARBA00022741"/>
    </source>
</evidence>
<evidence type="ECO:0000256" key="1">
    <source>
        <dbReference type="ARBA" id="ARBA00004496"/>
    </source>
</evidence>
<proteinExistence type="inferred from homology"/>
<dbReference type="PROSITE" id="PS01036">
    <property type="entry name" value="HSP70_3"/>
    <property type="match status" value="1"/>
</dbReference>
<dbReference type="Gene3D" id="3.30.420.40">
    <property type="match status" value="2"/>
</dbReference>
<dbReference type="GO" id="GO:0005829">
    <property type="term" value="C:cytosol"/>
    <property type="evidence" value="ECO:0007669"/>
    <property type="project" value="TreeGrafter"/>
</dbReference>
<evidence type="ECO:0000313" key="8">
    <source>
        <dbReference type="EMBL" id="KAF2402038.1"/>
    </source>
</evidence>
<dbReference type="GO" id="GO:0005634">
    <property type="term" value="C:nucleus"/>
    <property type="evidence" value="ECO:0007669"/>
    <property type="project" value="TreeGrafter"/>
</dbReference>
<dbReference type="Proteomes" id="UP000799640">
    <property type="component" value="Unassembled WGS sequence"/>
</dbReference>
<keyword evidence="6 8" id="KW-0346">Stress response</keyword>
<dbReference type="GO" id="GO:0140662">
    <property type="term" value="F:ATP-dependent protein folding chaperone"/>
    <property type="evidence" value="ECO:0007669"/>
    <property type="project" value="InterPro"/>
</dbReference>
<evidence type="ECO:0000256" key="6">
    <source>
        <dbReference type="ARBA" id="ARBA00023016"/>
    </source>
</evidence>
<dbReference type="SUPFAM" id="SSF53067">
    <property type="entry name" value="Actin-like ATPase domain"/>
    <property type="match status" value="2"/>
</dbReference>
<dbReference type="FunFam" id="3.30.30.30:FF:000002">
    <property type="entry name" value="Heat shock 70 kDa protein 4"/>
    <property type="match status" value="1"/>
</dbReference>
<dbReference type="FunFam" id="1.20.1270.10:FF:000002">
    <property type="entry name" value="Heat shock 70 kDa protein 4"/>
    <property type="match status" value="1"/>
</dbReference>
<dbReference type="AlphaFoldDB" id="A0A6G1I164"/>
<dbReference type="FunFam" id="2.60.34.10:FF:000011">
    <property type="entry name" value="Heat shock protein hsp88"/>
    <property type="match status" value="1"/>
</dbReference>
<dbReference type="PANTHER" id="PTHR45639:SF4">
    <property type="entry name" value="HSC70CB, ISOFORM G"/>
    <property type="match status" value="1"/>
</dbReference>
<keyword evidence="5" id="KW-0067">ATP-binding</keyword>
<sequence length="713" mass="79737">MTTVVGCDFGSLNTVIAVARNRGVDVITNEVSNRATPSLVGFGPKRRYIGEAAKTQEISNLKNTVGFLTRLAGRSIKDPDIAIEQDFIAAPLIDINGQVGVEVSYLGKKEQFTAVQLMAMYFTRIKDTAAAELRAPVSDIVVSVPAWYTDAQRRGMLDAAEIAGLKLLRLINDTTAVALGYGITKTELPGPEEKPRRVVFVDIGHSNYTCTVVELRKGELTVKATACDRHFGGRNFDKALVDHFAREFKEKYKIDINENPKARFRVLAACEKLKKVLSANASAPLNIESLMNDVDVRSFLKREELEELVRPLLDRATVPIEQALAEAKLTPADIDAVEMVGGSTRVPSLKSAIQEFFGKTLSFTCNQDEAAARGCAFSCAILSPAFRVRDFSVHDVVSYPIEFTWEKSPDIPDEDTSLTVFNKGNVMPSTKILTFYRKQPFDLEAKYAKPELLPSKMNPWIGRFSVKGVKADSKDDFMICKLKARLNLHGVLNVEQGYYVEEQEIEEPIPEAKEGDKKDPDAMDTDTNGDKPKTRKVKKQVRKGDLPLSAGTASMDQEAKLASIEKEQSMFMEDKLVADTEDKKNELESYIYELRDKLEDRYAEFVSDEEKAKIREKLETTEDWLYEDGEDALKAVYISKIEEIRVVAGPVVQRYFEKQEEERQERQRKIDEEAARKKAAEDAKKAAEEEAKKAAESKDEEMKDAPAGDADKA</sequence>
<dbReference type="FunFam" id="3.90.640.10:FF:000004">
    <property type="entry name" value="Heat shock 70 kDa protein 4"/>
    <property type="match status" value="1"/>
</dbReference>
<reference evidence="8" key="1">
    <citation type="journal article" date="2020" name="Stud. Mycol.">
        <title>101 Dothideomycetes genomes: a test case for predicting lifestyles and emergence of pathogens.</title>
        <authorList>
            <person name="Haridas S."/>
            <person name="Albert R."/>
            <person name="Binder M."/>
            <person name="Bloem J."/>
            <person name="Labutti K."/>
            <person name="Salamov A."/>
            <person name="Andreopoulos B."/>
            <person name="Baker S."/>
            <person name="Barry K."/>
            <person name="Bills G."/>
            <person name="Bluhm B."/>
            <person name="Cannon C."/>
            <person name="Castanera R."/>
            <person name="Culley D."/>
            <person name="Daum C."/>
            <person name="Ezra D."/>
            <person name="Gonzalez J."/>
            <person name="Henrissat B."/>
            <person name="Kuo A."/>
            <person name="Liang C."/>
            <person name="Lipzen A."/>
            <person name="Lutzoni F."/>
            <person name="Magnuson J."/>
            <person name="Mondo S."/>
            <person name="Nolan M."/>
            <person name="Ohm R."/>
            <person name="Pangilinan J."/>
            <person name="Park H.-J."/>
            <person name="Ramirez L."/>
            <person name="Alfaro M."/>
            <person name="Sun H."/>
            <person name="Tritt A."/>
            <person name="Yoshinaga Y."/>
            <person name="Zwiers L.-H."/>
            <person name="Turgeon B."/>
            <person name="Goodwin S."/>
            <person name="Spatafora J."/>
            <person name="Crous P."/>
            <person name="Grigoriev I."/>
        </authorList>
    </citation>
    <scope>NUCLEOTIDE SEQUENCE</scope>
    <source>
        <strain evidence="8">CBS 262.69</strain>
    </source>
</reference>
<dbReference type="PANTHER" id="PTHR45639">
    <property type="entry name" value="HSC70CB, ISOFORM G-RELATED"/>
    <property type="match status" value="1"/>
</dbReference>
<dbReference type="PRINTS" id="PR00301">
    <property type="entry name" value="HEATSHOCK70"/>
</dbReference>
<dbReference type="Gene3D" id="3.30.30.30">
    <property type="match status" value="1"/>
</dbReference>
<dbReference type="SUPFAM" id="SSF100920">
    <property type="entry name" value="Heat shock protein 70kD (HSP70), peptide-binding domain"/>
    <property type="match status" value="1"/>
</dbReference>